<dbReference type="EMBL" id="CALNXI010000387">
    <property type="protein sequence ID" value="CAH3026068.1"/>
    <property type="molecule type" value="Genomic_DNA"/>
</dbReference>
<reference evidence="1 2" key="1">
    <citation type="submission" date="2022-05" db="EMBL/GenBank/DDBJ databases">
        <authorList>
            <consortium name="Genoscope - CEA"/>
            <person name="William W."/>
        </authorList>
    </citation>
    <scope>NUCLEOTIDE SEQUENCE [LARGE SCALE GENOMIC DNA]</scope>
</reference>
<sequence>MDKYKRPFPKLLLDRKGDLDWGNLKAFNLNKLVRDCAKATLKAGYKYFGIQFWAECWSGVGKIAYDAVGESDKCFVHPFSQKCDDSPCLYCAGANGGSHIKREATKQRELKLV</sequence>
<comment type="caution">
    <text evidence="1">The sequence shown here is derived from an EMBL/GenBank/DDBJ whole genome shotgun (WGS) entry which is preliminary data.</text>
</comment>
<keyword evidence="2" id="KW-1185">Reference proteome</keyword>
<gene>
    <name evidence="1" type="ORF">PEVE_00028001</name>
</gene>
<accession>A0ABN8MCH6</accession>
<proteinExistence type="predicted"/>
<evidence type="ECO:0008006" key="3">
    <source>
        <dbReference type="Google" id="ProtNLM"/>
    </source>
</evidence>
<evidence type="ECO:0000313" key="2">
    <source>
        <dbReference type="Proteomes" id="UP001159427"/>
    </source>
</evidence>
<organism evidence="1 2">
    <name type="scientific">Porites evermanni</name>
    <dbReference type="NCBI Taxonomy" id="104178"/>
    <lineage>
        <taxon>Eukaryota</taxon>
        <taxon>Metazoa</taxon>
        <taxon>Cnidaria</taxon>
        <taxon>Anthozoa</taxon>
        <taxon>Hexacorallia</taxon>
        <taxon>Scleractinia</taxon>
        <taxon>Fungiina</taxon>
        <taxon>Poritidae</taxon>
        <taxon>Porites</taxon>
    </lineage>
</organism>
<evidence type="ECO:0000313" key="1">
    <source>
        <dbReference type="EMBL" id="CAH3026068.1"/>
    </source>
</evidence>
<dbReference type="Proteomes" id="UP001159427">
    <property type="component" value="Unassembled WGS sequence"/>
</dbReference>
<name>A0ABN8MCH6_9CNID</name>
<protein>
    <recommendedName>
        <fullName evidence="3">Lysozyme</fullName>
    </recommendedName>
</protein>